<gene>
    <name evidence="1" type="ORF">VAS14_21096</name>
</gene>
<dbReference type="AlphaFoldDB" id="Q1ZLF0"/>
<dbReference type="EMBL" id="AAOJ01000011">
    <property type="protein sequence ID" value="EAS63067.1"/>
    <property type="molecule type" value="Genomic_DNA"/>
</dbReference>
<name>Q1ZLF0_PHOAS</name>
<comment type="caution">
    <text evidence="1">The sequence shown here is derived from an EMBL/GenBank/DDBJ whole genome shotgun (WGS) entry which is preliminary data.</text>
</comment>
<dbReference type="Proteomes" id="UP000001603">
    <property type="component" value="Unassembled WGS sequence"/>
</dbReference>
<reference evidence="1 2" key="1">
    <citation type="journal article" date="2009" name="Proc. Natl. Acad. Sci. U.S.A.">
        <title>The genomic basis of trophic strategy in marine bacteria.</title>
        <authorList>
            <person name="Lauro F.M."/>
            <person name="McDougald D."/>
            <person name="Thomas T."/>
            <person name="Williams T.J."/>
            <person name="Egan S."/>
            <person name="Rice S."/>
            <person name="DeMaere M.Z."/>
            <person name="Ting L."/>
            <person name="Ertan H."/>
            <person name="Johnson J."/>
            <person name="Ferriera S."/>
            <person name="Lapidus A."/>
            <person name="Anderson I."/>
            <person name="Kyrpides N."/>
            <person name="Munk A.C."/>
            <person name="Detter C."/>
            <person name="Han C.S."/>
            <person name="Brown M.V."/>
            <person name="Robb F.T."/>
            <person name="Kjelleberg S."/>
            <person name="Cavicchioli R."/>
        </authorList>
    </citation>
    <scope>NUCLEOTIDE SEQUENCE [LARGE SCALE GENOMIC DNA]</scope>
    <source>
        <strain evidence="1 2">S14</strain>
    </source>
</reference>
<sequence length="82" mass="9136">MILRVVINAIKTAVISISVVSSFSTSANEQNESGDWYIAQFHQIADQQVKVVTAIEQENVETLKRTLSDTQKAMLNEIKKGK</sequence>
<evidence type="ECO:0000313" key="1">
    <source>
        <dbReference type="EMBL" id="EAS63067.1"/>
    </source>
</evidence>
<dbReference type="OrthoDB" id="9969073at2"/>
<dbReference type="HOGENOM" id="CLU_2736550_0_0_6"/>
<accession>Q1ZLF0</accession>
<dbReference type="RefSeq" id="WP_005371714.1">
    <property type="nucleotide sequence ID" value="NZ_CH902602.1"/>
</dbReference>
<organism evidence="1 2">
    <name type="scientific">Photobacterium angustum (strain S14 / CCUG 15956)</name>
    <name type="common">Vibrio sp. (strain S14 / CCUG 15956)</name>
    <dbReference type="NCBI Taxonomy" id="314292"/>
    <lineage>
        <taxon>Bacteria</taxon>
        <taxon>Pseudomonadati</taxon>
        <taxon>Pseudomonadota</taxon>
        <taxon>Gammaproteobacteria</taxon>
        <taxon>Vibrionales</taxon>
        <taxon>Vibrionaceae</taxon>
        <taxon>Photobacterium</taxon>
    </lineage>
</organism>
<proteinExistence type="predicted"/>
<evidence type="ECO:0000313" key="2">
    <source>
        <dbReference type="Proteomes" id="UP000001603"/>
    </source>
</evidence>
<protein>
    <submittedName>
        <fullName evidence="1">Uncharacterized protein</fullName>
    </submittedName>
</protein>